<proteinExistence type="predicted"/>
<dbReference type="InterPro" id="IPR019734">
    <property type="entry name" value="TPR_rpt"/>
</dbReference>
<feature type="compositionally biased region" description="Basic and acidic residues" evidence="2">
    <location>
        <begin position="64"/>
        <end position="76"/>
    </location>
</feature>
<name>A0ABM4G1G7_9AVES</name>
<feature type="region of interest" description="Disordered" evidence="2">
    <location>
        <begin position="1"/>
        <end position="91"/>
    </location>
</feature>
<feature type="compositionally biased region" description="Pro residues" evidence="2">
    <location>
        <begin position="471"/>
        <end position="490"/>
    </location>
</feature>
<dbReference type="GeneID" id="136995155"/>
<keyword evidence="4" id="KW-1185">Reference proteome</keyword>
<evidence type="ECO:0000256" key="2">
    <source>
        <dbReference type="SAM" id="MobiDB-lite"/>
    </source>
</evidence>
<dbReference type="Proteomes" id="UP001652627">
    <property type="component" value="Chromosome 39"/>
</dbReference>
<dbReference type="RefSeq" id="XP_067171052.1">
    <property type="nucleotide sequence ID" value="XM_067314951.1"/>
</dbReference>
<feature type="region of interest" description="Disordered" evidence="2">
    <location>
        <begin position="460"/>
        <end position="503"/>
    </location>
</feature>
<feature type="repeat" description="TPR" evidence="1">
    <location>
        <begin position="152"/>
        <end position="185"/>
    </location>
</feature>
<dbReference type="Pfam" id="PF16669">
    <property type="entry name" value="TTC5_OB"/>
    <property type="match status" value="1"/>
</dbReference>
<dbReference type="Gene3D" id="2.40.50.550">
    <property type="match status" value="1"/>
</dbReference>
<evidence type="ECO:0000313" key="4">
    <source>
        <dbReference type="Proteomes" id="UP001652627"/>
    </source>
</evidence>
<dbReference type="Gene3D" id="1.25.40.10">
    <property type="entry name" value="Tetratricopeptide repeat domain"/>
    <property type="match status" value="1"/>
</dbReference>
<dbReference type="InterPro" id="IPR032076">
    <property type="entry name" value="TTC5_OB"/>
</dbReference>
<accession>A0ABM4G1G7</accession>
<feature type="compositionally biased region" description="Low complexity" evidence="2">
    <location>
        <begin position="491"/>
        <end position="503"/>
    </location>
</feature>
<dbReference type="PROSITE" id="PS50005">
    <property type="entry name" value="TPR"/>
    <property type="match status" value="1"/>
</dbReference>
<evidence type="ECO:0000313" key="5">
    <source>
        <dbReference type="RefSeq" id="XP_067171052.1"/>
    </source>
</evidence>
<evidence type="ECO:0000256" key="1">
    <source>
        <dbReference type="PROSITE-ProRule" id="PRU00339"/>
    </source>
</evidence>
<evidence type="ECO:0000259" key="3">
    <source>
        <dbReference type="Pfam" id="PF16669"/>
    </source>
</evidence>
<protein>
    <submittedName>
        <fullName evidence="5">Tetratricopeptide repeat protein 5 isoform X1</fullName>
    </submittedName>
</protein>
<feature type="compositionally biased region" description="Acidic residues" evidence="2">
    <location>
        <begin position="17"/>
        <end position="35"/>
    </location>
</feature>
<sequence length="503" mass="52687">MAAVEPEPPPAPAAAAGEEEKEEEEEEEEDGGDDAEALRTLEELVAELYRFRDGLRRAPGGDGNRGDAGDGNHGDGDPGDPGDPGDGDRGDTAAALEEEMEKTLRRMDEVQVSARSRGRALVLRARALSALPGDPRAEAALGRAVKLAPALPEAWTRLGEARWRHGDLEAARECFAGALRHGPDKEALRCLSMALRQAGRDAGAVRESVEHAKAAVRLDPADGRSWYVLGNAYAALFFAGGQSPEAARWALGAYARAEKVDPEAANNPDLHLNRATLLQYEESYGQALEGFARAAALEPGWAEPRLRHGRLLDYLGRLCALLANRGKVGARRLRGLLGTLPPALLGPLGRPGGPAPVPLATLRPGPNPGKVLLGRVLFSLTPHERVPFTLGLADGAGAPVAVSVYNADAAWGVLVGDAVALAEPNVRHHHVQHQGQTFSFVGIRVATPLGLVVNGRCPRPRAQAPTGLACRPPPPPSPSPSGPPASPPPAGATTTGGDIPPPP</sequence>
<dbReference type="SUPFAM" id="SSF48452">
    <property type="entry name" value="TPR-like"/>
    <property type="match status" value="1"/>
</dbReference>
<feature type="domain" description="Tetratricopeptide repeat protein 5 OB fold" evidence="3">
    <location>
        <begin position="357"/>
        <end position="464"/>
    </location>
</feature>
<dbReference type="InterPro" id="IPR038645">
    <property type="entry name" value="TTC5_OB_sf"/>
</dbReference>
<keyword evidence="1" id="KW-0802">TPR repeat</keyword>
<dbReference type="InterPro" id="IPR011990">
    <property type="entry name" value="TPR-like_helical_dom_sf"/>
</dbReference>
<dbReference type="SMART" id="SM00028">
    <property type="entry name" value="TPR"/>
    <property type="match status" value="2"/>
</dbReference>
<feature type="compositionally biased region" description="Pro residues" evidence="2">
    <location>
        <begin position="1"/>
        <end position="12"/>
    </location>
</feature>
<reference evidence="5" key="1">
    <citation type="submission" date="2025-08" db="UniProtKB">
        <authorList>
            <consortium name="RefSeq"/>
        </authorList>
    </citation>
    <scope>IDENTIFICATION</scope>
    <source>
        <tissue evidence="5">Blood</tissue>
    </source>
</reference>
<organism evidence="4 5">
    <name type="scientific">Apteryx mantelli</name>
    <name type="common">North Island brown kiwi</name>
    <dbReference type="NCBI Taxonomy" id="2696672"/>
    <lineage>
        <taxon>Eukaryota</taxon>
        <taxon>Metazoa</taxon>
        <taxon>Chordata</taxon>
        <taxon>Craniata</taxon>
        <taxon>Vertebrata</taxon>
        <taxon>Euteleostomi</taxon>
        <taxon>Archelosauria</taxon>
        <taxon>Archosauria</taxon>
        <taxon>Dinosauria</taxon>
        <taxon>Saurischia</taxon>
        <taxon>Theropoda</taxon>
        <taxon>Coelurosauria</taxon>
        <taxon>Aves</taxon>
        <taxon>Palaeognathae</taxon>
        <taxon>Apterygiformes</taxon>
        <taxon>Apterygidae</taxon>
        <taxon>Apteryx</taxon>
    </lineage>
</organism>
<gene>
    <name evidence="5" type="primary">TTC5</name>
</gene>